<evidence type="ECO:0000313" key="3">
    <source>
        <dbReference type="EMBL" id="BAZ00212.1"/>
    </source>
</evidence>
<keyword evidence="2" id="KW-0812">Transmembrane</keyword>
<protein>
    <submittedName>
        <fullName evidence="3">Uncharacterized protein</fullName>
    </submittedName>
</protein>
<evidence type="ECO:0000256" key="1">
    <source>
        <dbReference type="SAM" id="MobiDB-lite"/>
    </source>
</evidence>
<feature type="compositionally biased region" description="Pro residues" evidence="1">
    <location>
        <begin position="188"/>
        <end position="205"/>
    </location>
</feature>
<dbReference type="KEGG" id="ttq:NIES37_42010"/>
<feature type="region of interest" description="Disordered" evidence="1">
    <location>
        <begin position="157"/>
        <end position="205"/>
    </location>
</feature>
<dbReference type="RefSeq" id="WP_321206663.1">
    <property type="nucleotide sequence ID" value="NZ_CAWNJS010000001.1"/>
</dbReference>
<reference evidence="3 4" key="1">
    <citation type="submission" date="2017-06" db="EMBL/GenBank/DDBJ databases">
        <title>Genome sequencing of cyanobaciteial culture collection at National Institute for Environmental Studies (NIES).</title>
        <authorList>
            <person name="Hirose Y."/>
            <person name="Shimura Y."/>
            <person name="Fujisawa T."/>
            <person name="Nakamura Y."/>
            <person name="Kawachi M."/>
        </authorList>
    </citation>
    <scope>NUCLEOTIDE SEQUENCE [LARGE SCALE GENOMIC DNA]</scope>
    <source>
        <strain evidence="3 4">NIES-37</strain>
    </source>
</reference>
<keyword evidence="2" id="KW-0472">Membrane</keyword>
<sequence length="205" mass="22426">MSRSVAHQPSSIISFSVISQIGTKIRIVPLIFLLLTAVPVWFVCEAIAPQIVRAYTARVDLAIDRLPEETYETVLRRAEAAARAAAQRSFDQDILVTDVSVIVSVQSQGAIAPVLALDVSRPQWRNRPDTQRWATYFKTARSLLFFEQNLTTVPALQNLTTPPPLQNLATPPATTENPITPPATENPTIPPPPVTENPTTPPASN</sequence>
<dbReference type="Proteomes" id="UP000218785">
    <property type="component" value="Chromosome"/>
</dbReference>
<dbReference type="EMBL" id="AP018248">
    <property type="protein sequence ID" value="BAZ00212.1"/>
    <property type="molecule type" value="Genomic_DNA"/>
</dbReference>
<keyword evidence="2" id="KW-1133">Transmembrane helix</keyword>
<gene>
    <name evidence="3" type="ORF">NIES37_42010</name>
</gene>
<dbReference type="AlphaFoldDB" id="A0A1Z4N3I6"/>
<evidence type="ECO:0000256" key="2">
    <source>
        <dbReference type="SAM" id="Phobius"/>
    </source>
</evidence>
<feature type="transmembrane region" description="Helical" evidence="2">
    <location>
        <begin position="25"/>
        <end position="43"/>
    </location>
</feature>
<name>A0A1Z4N3I6_9CYAN</name>
<evidence type="ECO:0000313" key="4">
    <source>
        <dbReference type="Proteomes" id="UP000218785"/>
    </source>
</evidence>
<keyword evidence="4" id="KW-1185">Reference proteome</keyword>
<organism evidence="3 4">
    <name type="scientific">Tolypothrix tenuis PCC 7101</name>
    <dbReference type="NCBI Taxonomy" id="231146"/>
    <lineage>
        <taxon>Bacteria</taxon>
        <taxon>Bacillati</taxon>
        <taxon>Cyanobacteriota</taxon>
        <taxon>Cyanophyceae</taxon>
        <taxon>Nostocales</taxon>
        <taxon>Tolypothrichaceae</taxon>
        <taxon>Tolypothrix</taxon>
    </lineage>
</organism>
<feature type="compositionally biased region" description="Low complexity" evidence="1">
    <location>
        <begin position="169"/>
        <end position="187"/>
    </location>
</feature>
<proteinExistence type="predicted"/>
<accession>A0A1Z4N3I6</accession>